<sequence length="694" mass="76325">MPLPAHIQSRRDCLTFVVLGATGNLARRKLLPALFQLYLTGHLPPRARIVGVGRTELTDEQFHEFVAAAIRQAWETPRAALAGQGGLAGSGGSGGHQRQASFHTLNRQSSSMDLDGLFHAPPTRADIGGCAETLARTTIYQLDSPRMDKDDIGAAGDPDRAPQSARSSAPGSRRISMGSVSLGEHTYPACPEHCLVDFLTRTRYARMFPPVVSGARRASDSSSSIDDDAASTADESLRQTFDLVERWEAENPGENLRRNRLYYFAMPSELYPPVANAVHRGGRAVDGGWTRLVLEKPFGSDAVSAAALNRHLAKAWMEKSLYRIDRYLGKEVIDNLLVMRFANRLLTPIWNRDNIANVQIIHKEPFGAISDYFDRHGIIRDVLQNHLLQILAVLAMDRPVSLDPEDIRDAKLKVLRQVDRVDVEHRVVAGQYVAHEGKLGYKDNPSVAADSRAPTFAMIVLNIRNERWDGVPFILKAGKALNEKRSEIRIQLRQTPGDIFGDQPAADVANPEAQNAYAGPNEFVLRLQPHEEMYMKLTIKEPGLGVQPVPSEMELSGRWRAEQLRKEAAGEAPRRAYERLLLDAVHGHQAHFVRGDELEAAWSIVDPVNAAIESGDVPLHEYPFGTRGPSQADALRAAVGHVAFVVPRDGVHLSSADDLASYDFSPKYASVPAGDVWGRAMDTGPGLMPPTHSA</sequence>
<evidence type="ECO:0000256" key="2">
    <source>
        <dbReference type="ARBA" id="ARBA00009975"/>
    </source>
</evidence>
<feature type="region of interest" description="Disordered" evidence="8">
    <location>
        <begin position="141"/>
        <end position="177"/>
    </location>
</feature>
<feature type="domain" description="Glucose-6-phosphate dehydrogenase NAD-binding" evidence="9">
    <location>
        <begin position="243"/>
        <end position="335"/>
    </location>
</feature>
<feature type="domain" description="Glucose-6-phosphate dehydrogenase NAD-binding" evidence="9">
    <location>
        <begin position="17"/>
        <end position="72"/>
    </location>
</feature>
<name>A0A7S0KUD4_MICPS</name>
<dbReference type="Pfam" id="PF00479">
    <property type="entry name" value="G6PD_N"/>
    <property type="match status" value="2"/>
</dbReference>
<organism evidence="11">
    <name type="scientific">Micromonas pusilla</name>
    <name type="common">Picoplanktonic green alga</name>
    <name type="synonym">Chromulina pusilla</name>
    <dbReference type="NCBI Taxonomy" id="38833"/>
    <lineage>
        <taxon>Eukaryota</taxon>
        <taxon>Viridiplantae</taxon>
        <taxon>Chlorophyta</taxon>
        <taxon>Mamiellophyceae</taxon>
        <taxon>Mamiellales</taxon>
        <taxon>Mamiellaceae</taxon>
        <taxon>Micromonas</taxon>
    </lineage>
</organism>
<dbReference type="EMBL" id="HBEV01013596">
    <property type="protein sequence ID" value="CAD8593179.1"/>
    <property type="molecule type" value="Transcribed_RNA"/>
</dbReference>
<dbReference type="Gene3D" id="3.40.50.720">
    <property type="entry name" value="NAD(P)-binding Rossmann-like Domain"/>
    <property type="match status" value="2"/>
</dbReference>
<dbReference type="EC" id="1.1.1.49" evidence="3"/>
<comment type="pathway">
    <text evidence="1">Carbohydrate degradation; pentose phosphate pathway; D-ribulose 5-phosphate from D-glucose 6-phosphate (oxidative stage): step 1/3.</text>
</comment>
<evidence type="ECO:0000259" key="9">
    <source>
        <dbReference type="Pfam" id="PF00479"/>
    </source>
</evidence>
<dbReference type="AlphaFoldDB" id="A0A7S0KUD4"/>
<dbReference type="HAMAP" id="MF_00966">
    <property type="entry name" value="G6PD"/>
    <property type="match status" value="1"/>
</dbReference>
<gene>
    <name evidence="11" type="ORF">MSP1404_LOCUS10583</name>
</gene>
<dbReference type="PANTHER" id="PTHR23429">
    <property type="entry name" value="GLUCOSE-6-PHOSPHATE 1-DEHYDROGENASE G6PD"/>
    <property type="match status" value="1"/>
</dbReference>
<keyword evidence="6" id="KW-0560">Oxidoreductase</keyword>
<evidence type="ECO:0000256" key="6">
    <source>
        <dbReference type="ARBA" id="ARBA00023002"/>
    </source>
</evidence>
<dbReference type="SUPFAM" id="SSF51735">
    <property type="entry name" value="NAD(P)-binding Rossmann-fold domains"/>
    <property type="match status" value="2"/>
</dbReference>
<comment type="similarity">
    <text evidence="2">Belongs to the glucose-6-phosphate dehydrogenase family.</text>
</comment>
<evidence type="ECO:0000256" key="3">
    <source>
        <dbReference type="ARBA" id="ARBA00013019"/>
    </source>
</evidence>
<dbReference type="InterPro" id="IPR022674">
    <property type="entry name" value="G6P_DH_NAD-bd"/>
</dbReference>
<proteinExistence type="inferred from homology"/>
<dbReference type="PANTHER" id="PTHR23429:SF0">
    <property type="entry name" value="GLUCOSE-6-PHOSPHATE 1-DEHYDROGENASE"/>
    <property type="match status" value="1"/>
</dbReference>
<protein>
    <recommendedName>
        <fullName evidence="3">glucose-6-phosphate dehydrogenase (NADP(+))</fullName>
        <ecNumber evidence="3">1.1.1.49</ecNumber>
    </recommendedName>
</protein>
<evidence type="ECO:0000313" key="11">
    <source>
        <dbReference type="EMBL" id="CAD8593179.1"/>
    </source>
</evidence>
<dbReference type="Pfam" id="PF02781">
    <property type="entry name" value="G6PD_C"/>
    <property type="match status" value="1"/>
</dbReference>
<dbReference type="GO" id="GO:0050661">
    <property type="term" value="F:NADP binding"/>
    <property type="evidence" value="ECO:0007669"/>
    <property type="project" value="InterPro"/>
</dbReference>
<evidence type="ECO:0000256" key="8">
    <source>
        <dbReference type="SAM" id="MobiDB-lite"/>
    </source>
</evidence>
<feature type="domain" description="Glucose-6-phosphate dehydrogenase C-terminal" evidence="10">
    <location>
        <begin position="337"/>
        <end position="638"/>
    </location>
</feature>
<dbReference type="Gene3D" id="3.30.360.10">
    <property type="entry name" value="Dihydrodipicolinate Reductase, domain 2"/>
    <property type="match status" value="1"/>
</dbReference>
<accession>A0A7S0KUD4</accession>
<dbReference type="GO" id="GO:0005829">
    <property type="term" value="C:cytosol"/>
    <property type="evidence" value="ECO:0007669"/>
    <property type="project" value="TreeGrafter"/>
</dbReference>
<keyword evidence="4" id="KW-0313">Glucose metabolism</keyword>
<dbReference type="InterPro" id="IPR036291">
    <property type="entry name" value="NAD(P)-bd_dom_sf"/>
</dbReference>
<evidence type="ECO:0000256" key="4">
    <source>
        <dbReference type="ARBA" id="ARBA00022526"/>
    </source>
</evidence>
<keyword evidence="5" id="KW-0521">NADP</keyword>
<keyword evidence="7" id="KW-0119">Carbohydrate metabolism</keyword>
<dbReference type="SUPFAM" id="SSF55347">
    <property type="entry name" value="Glyceraldehyde-3-phosphate dehydrogenase-like, C-terminal domain"/>
    <property type="match status" value="1"/>
</dbReference>
<dbReference type="GO" id="GO:0004345">
    <property type="term" value="F:glucose-6-phosphate dehydrogenase activity"/>
    <property type="evidence" value="ECO:0007669"/>
    <property type="project" value="UniProtKB-EC"/>
</dbReference>
<dbReference type="InterPro" id="IPR001282">
    <property type="entry name" value="G6P_DH"/>
</dbReference>
<reference evidence="11" key="1">
    <citation type="submission" date="2021-01" db="EMBL/GenBank/DDBJ databases">
        <authorList>
            <person name="Corre E."/>
            <person name="Pelletier E."/>
            <person name="Niang G."/>
            <person name="Scheremetjew M."/>
            <person name="Finn R."/>
            <person name="Kale V."/>
            <person name="Holt S."/>
            <person name="Cochrane G."/>
            <person name="Meng A."/>
            <person name="Brown T."/>
            <person name="Cohen L."/>
        </authorList>
    </citation>
    <scope>NUCLEOTIDE SEQUENCE</scope>
    <source>
        <strain evidence="11">CCMP494</strain>
    </source>
</reference>
<dbReference type="PRINTS" id="PR00079">
    <property type="entry name" value="G6PDHDRGNASE"/>
</dbReference>
<dbReference type="GO" id="GO:0009051">
    <property type="term" value="P:pentose-phosphate shunt, oxidative branch"/>
    <property type="evidence" value="ECO:0007669"/>
    <property type="project" value="TreeGrafter"/>
</dbReference>
<evidence type="ECO:0000256" key="1">
    <source>
        <dbReference type="ARBA" id="ARBA00004937"/>
    </source>
</evidence>
<feature type="compositionally biased region" description="Basic and acidic residues" evidence="8">
    <location>
        <begin position="145"/>
        <end position="160"/>
    </location>
</feature>
<feature type="region of interest" description="Disordered" evidence="8">
    <location>
        <begin position="214"/>
        <end position="233"/>
    </location>
</feature>
<evidence type="ECO:0000256" key="5">
    <source>
        <dbReference type="ARBA" id="ARBA00022857"/>
    </source>
</evidence>
<dbReference type="InterPro" id="IPR022675">
    <property type="entry name" value="G6P_DH_C"/>
</dbReference>
<dbReference type="GO" id="GO:0006006">
    <property type="term" value="P:glucose metabolic process"/>
    <property type="evidence" value="ECO:0007669"/>
    <property type="project" value="UniProtKB-KW"/>
</dbReference>
<evidence type="ECO:0000256" key="7">
    <source>
        <dbReference type="ARBA" id="ARBA00023277"/>
    </source>
</evidence>
<evidence type="ECO:0000259" key="10">
    <source>
        <dbReference type="Pfam" id="PF02781"/>
    </source>
</evidence>